<feature type="compositionally biased region" description="Polar residues" evidence="3">
    <location>
        <begin position="971"/>
        <end position="980"/>
    </location>
</feature>
<dbReference type="GO" id="GO:0004190">
    <property type="term" value="F:aspartic-type endopeptidase activity"/>
    <property type="evidence" value="ECO:0007669"/>
    <property type="project" value="UniProtKB-KW"/>
</dbReference>
<feature type="region of interest" description="Disordered" evidence="3">
    <location>
        <begin position="946"/>
        <end position="1006"/>
    </location>
</feature>
<feature type="region of interest" description="Disordered" evidence="3">
    <location>
        <begin position="1553"/>
        <end position="1583"/>
    </location>
</feature>
<feature type="domain" description="Integrase catalytic" evidence="4">
    <location>
        <begin position="722"/>
        <end position="847"/>
    </location>
</feature>
<feature type="region of interest" description="Disordered" evidence="3">
    <location>
        <begin position="2032"/>
        <end position="2065"/>
    </location>
</feature>
<evidence type="ECO:0000313" key="6">
    <source>
        <dbReference type="Proteomes" id="UP000242715"/>
    </source>
</evidence>
<sequence length="2065" mass="232688">MDKEGGYTSRPPLLDDSNYDFWKSRMEAFIKSMDMKAWKAILKGWEHSKVKDASGADTDELKPEEDWTTAEDTLAVGNSKALNALFNGVDKNMFRLIKRCKIAKEAWDILKTTQEGTAKVKISRLQILTRKFENFKMKEDESVHDFYMNVMDFVNSFDDLGEKMSDEKIVRKILRSLTKKFDMKVIAMEEAQDISTMRVDELIGSLHTYESSVNERIERKNKSIALVSNTAEEDEEDEQDSGESFTEAIVMLGRQFNKVMRKVDRNSWKGAKNNASDIMRSIDAQKKTKGDEKPTVNKGIQCHECEGYGHIRTECGTYLRKQKKSLVTSWSDEEESEGEKDFEAAKHVRVLTGIVESDTECCDEELTFEELATTYKELCLVSVDKCREIEKLKINSQLKADQARNISRIEELQIKVNHLTSDLDEANKEIDLLNVNVGRLRKYSEMLNKTGDEKLDEILEHHKRRPKFTGISYENVNKHRTYNLDLMYTHPKEVPGANMSRKVLQRPTQHHGNSYYKSHRPWRCHYCGRKGHIRPFCYKMYGASSKEDWYFDSGCSRHMTGDDRFLVDIKSYSTSYVTFGDGAKGEIIGVGKLINKSLPKLENVLLVKGLTANLISISQLCDQGLKVNFTKTECLVTSESDELLMKGVRSKDNCYLWVSQEEANLSTCLIAKENEVTLWHQKLGHLNLRSMKKAISEEAIRGLPKLKIAEGNICGECQIGKQTKMPHKMLQHSTTTRVLELLHMDLMGPMQVESLGGKRYAYVAVDDFSRYTWINFIKEKSDTFDIFKDLCVQLQRKKDNVILRIRSDHGKEFENSKFSEFCASEGIKHVFSSPIAPQQNGVAEAMNTACYIHNRVTLRTGTNTTLYELWKNKKPTVKYFHVFGSKCYILADREQRRKLDPKSDEGIFLGYSTNSRAYRVFNSRTKVMMELSNVVIVDHVERGMQDAGEDAVASDSSTESFENVKEDENNMEASETSSMSVPPKKGPSIRIQKNHPSDLIIGNPDQGVSTRRMNDVISNACFVSKIEPKNVKEALTDDCWINAMQEELEQFKRNEVWELVPRPENVNVIGTKWVFKNKSDENGVVTRNKARLVAQGYAQIEGIDFDETFAPVARLESIRLLLGVACILKFKLFQMDVKSAFLNGYLNEEVVACILKFKLFQMDVKSAFLNGYLNEEVFVEQPKGFIEPTLPNHVYKLKKALYGLKQAPRAWYERLTEFLLSQGYRKGGNDKTLFVKKEEGDFIIAQIYVDDIVFGGMSSKMVQHFVQQMQSEFEMSLVGELTYFLGLQVKQMEDTIFVSQSKYAKNIVKKFGMDGGNHKRTPATTHLKLTKDETGIDVDQSLYRSMIGSLLYLTASRPDITFAVGVCARYQAQPKMSHLVQVKRILKYVNGTCDYGILYCHSENSTLVGYCDVDWAGSADDRKSTSGACFILGNNLISWFSKKQNSVSLSTAEAEYIAAGSSCSQLLWMKQMLKEYNVEQDVMTLYCDNLSAINISKNPIQHSRTKHIDIRHHFIRDLVEDKIVTLEHIGTEEQLADIFTKALDAVQFEKLNKSRNMSSPTTHPHEKNDAKSQSQSPPEATPFSLISLTTPLTTVFPEGHIPKKDPTYEAANQVSVAIIPSDLANKNHGESIDTMHVKNRSESSFIPTKTPNQSPVKVADAVGFKNPSSTEELGKSRPVTDSVVIKTVVAEFSDSTEVEITNVVTDIVGSSSEAKDVVSNAKESTQDVLTQDAAQDVTVSPAPVNLEDIVIPESPVDVTMGDNEKSSGSNETTLGEHIAKQKKKKATSTVIDVETHISKGMSGRMITSSSVARRTRSKGGDDVGAQKKQMKILKRKAPEDSDSEDDVVQDAATSFEASMPKSIKKKKIPQNVPAVPIDNISFHHVENAVRWKFVVQRRSSEDMVELEATQNEICKTLTGGLVKVWPKKDLSAAKLTTKYAILNKIASFNWAPTTHSNSVATSLSKVIYVVVTDFAAPNAAQDAARNAMQHPEVLTRDEMIVQLESVSRMLGEKKNLVDSVVYSLKYEKAQAEGGEGPSHVIPTNSAHDSEDTEEEGYATDSCPLV</sequence>
<feature type="region of interest" description="Disordered" evidence="3">
    <location>
        <begin position="1756"/>
        <end position="1781"/>
    </location>
</feature>
<dbReference type="InterPro" id="IPR013103">
    <property type="entry name" value="RVT_2"/>
</dbReference>
<keyword evidence="1" id="KW-0645">Protease</keyword>
<dbReference type="GO" id="GO:0008270">
    <property type="term" value="F:zinc ion binding"/>
    <property type="evidence" value="ECO:0007669"/>
    <property type="project" value="InterPro"/>
</dbReference>
<dbReference type="InterPro" id="IPR054722">
    <property type="entry name" value="PolX-like_BBD"/>
</dbReference>
<dbReference type="Pfam" id="PF13976">
    <property type="entry name" value="gag_pre-integrs"/>
    <property type="match status" value="1"/>
</dbReference>
<dbReference type="Gene3D" id="3.30.420.10">
    <property type="entry name" value="Ribonuclease H-like superfamily/Ribonuclease H"/>
    <property type="match status" value="1"/>
</dbReference>
<organism evidence="5 6">
    <name type="scientific">Trifolium subterraneum</name>
    <name type="common">Subterranean clover</name>
    <dbReference type="NCBI Taxonomy" id="3900"/>
    <lineage>
        <taxon>Eukaryota</taxon>
        <taxon>Viridiplantae</taxon>
        <taxon>Streptophyta</taxon>
        <taxon>Embryophyta</taxon>
        <taxon>Tracheophyta</taxon>
        <taxon>Spermatophyta</taxon>
        <taxon>Magnoliopsida</taxon>
        <taxon>eudicotyledons</taxon>
        <taxon>Gunneridae</taxon>
        <taxon>Pentapetalae</taxon>
        <taxon>rosids</taxon>
        <taxon>fabids</taxon>
        <taxon>Fabales</taxon>
        <taxon>Fabaceae</taxon>
        <taxon>Papilionoideae</taxon>
        <taxon>50 kb inversion clade</taxon>
        <taxon>NPAAA clade</taxon>
        <taxon>Hologalegina</taxon>
        <taxon>IRL clade</taxon>
        <taxon>Trifolieae</taxon>
        <taxon>Trifolium</taxon>
    </lineage>
</organism>
<dbReference type="EMBL" id="DF973966">
    <property type="protein sequence ID" value="GAU43338.1"/>
    <property type="molecule type" value="Genomic_DNA"/>
</dbReference>
<keyword evidence="6" id="KW-1185">Reference proteome</keyword>
<evidence type="ECO:0000256" key="1">
    <source>
        <dbReference type="ARBA" id="ARBA00022750"/>
    </source>
</evidence>
<dbReference type="Pfam" id="PF25597">
    <property type="entry name" value="SH3_retrovirus"/>
    <property type="match status" value="1"/>
</dbReference>
<evidence type="ECO:0000313" key="5">
    <source>
        <dbReference type="EMBL" id="GAU43338.1"/>
    </source>
</evidence>
<dbReference type="Pfam" id="PF22936">
    <property type="entry name" value="Pol_BBD"/>
    <property type="match status" value="1"/>
</dbReference>
<dbReference type="Pfam" id="PF07727">
    <property type="entry name" value="RVT_2"/>
    <property type="match status" value="2"/>
</dbReference>
<feature type="region of interest" description="Disordered" evidence="3">
    <location>
        <begin position="1802"/>
        <end position="1846"/>
    </location>
</feature>
<dbReference type="PANTHER" id="PTHR11439:SF483">
    <property type="entry name" value="PEPTIDE SYNTHASE GLIP-LIKE, PUTATIVE (AFU_ORTHOLOGUE AFUA_3G12920)-RELATED"/>
    <property type="match status" value="1"/>
</dbReference>
<dbReference type="CDD" id="cd09272">
    <property type="entry name" value="RNase_HI_RT_Ty1"/>
    <property type="match status" value="1"/>
</dbReference>
<proteinExistence type="predicted"/>
<dbReference type="InterPro" id="IPR036397">
    <property type="entry name" value="RNaseH_sf"/>
</dbReference>
<dbReference type="GO" id="GO:0015074">
    <property type="term" value="P:DNA integration"/>
    <property type="evidence" value="ECO:0007669"/>
    <property type="project" value="InterPro"/>
</dbReference>
<feature type="compositionally biased region" description="Polar residues" evidence="3">
    <location>
        <begin position="1571"/>
        <end position="1583"/>
    </location>
</feature>
<dbReference type="InterPro" id="IPR043502">
    <property type="entry name" value="DNA/RNA_pol_sf"/>
</dbReference>
<keyword evidence="1" id="KW-0378">Hydrolase</keyword>
<dbReference type="InterPro" id="IPR001878">
    <property type="entry name" value="Znf_CCHC"/>
</dbReference>
<dbReference type="OrthoDB" id="1733202at2759"/>
<protein>
    <recommendedName>
        <fullName evidence="4">Integrase catalytic domain-containing protein</fullName>
    </recommendedName>
</protein>
<dbReference type="SMART" id="SM00343">
    <property type="entry name" value="ZnF_C2HC"/>
    <property type="match status" value="2"/>
</dbReference>
<dbReference type="PROSITE" id="PS50994">
    <property type="entry name" value="INTEGRASE"/>
    <property type="match status" value="1"/>
</dbReference>
<dbReference type="PANTHER" id="PTHR11439">
    <property type="entry name" value="GAG-POL-RELATED RETROTRANSPOSON"/>
    <property type="match status" value="1"/>
</dbReference>
<evidence type="ECO:0000256" key="3">
    <source>
        <dbReference type="SAM" id="MobiDB-lite"/>
    </source>
</evidence>
<evidence type="ECO:0000256" key="2">
    <source>
        <dbReference type="SAM" id="Coils"/>
    </source>
</evidence>
<dbReference type="InterPro" id="IPR057670">
    <property type="entry name" value="SH3_retrovirus"/>
</dbReference>
<keyword evidence="2" id="KW-0175">Coiled coil</keyword>
<name>A0A2Z6NF98_TRISU</name>
<gene>
    <name evidence="5" type="ORF">TSUD_398830</name>
</gene>
<keyword evidence="1" id="KW-0064">Aspartyl protease</keyword>
<reference evidence="6" key="1">
    <citation type="journal article" date="2017" name="Front. Plant Sci.">
        <title>Climate Clever Clovers: New Paradigm to Reduce the Environmental Footprint of Ruminants by Breeding Low Methanogenic Forages Utilizing Haplotype Variation.</title>
        <authorList>
            <person name="Kaur P."/>
            <person name="Appels R."/>
            <person name="Bayer P.E."/>
            <person name="Keeble-Gagnere G."/>
            <person name="Wang J."/>
            <person name="Hirakawa H."/>
            <person name="Shirasawa K."/>
            <person name="Vercoe P."/>
            <person name="Stefanova K."/>
            <person name="Durmic Z."/>
            <person name="Nichols P."/>
            <person name="Revell C."/>
            <person name="Isobe S.N."/>
            <person name="Edwards D."/>
            <person name="Erskine W."/>
        </authorList>
    </citation>
    <scope>NUCLEOTIDE SEQUENCE [LARGE SCALE GENOMIC DNA]</scope>
    <source>
        <strain evidence="6">cv. Daliak</strain>
    </source>
</reference>
<dbReference type="SUPFAM" id="SSF56672">
    <property type="entry name" value="DNA/RNA polymerases"/>
    <property type="match status" value="1"/>
</dbReference>
<dbReference type="GO" id="GO:0003676">
    <property type="term" value="F:nucleic acid binding"/>
    <property type="evidence" value="ECO:0007669"/>
    <property type="project" value="InterPro"/>
</dbReference>
<dbReference type="InterPro" id="IPR001584">
    <property type="entry name" value="Integrase_cat-core"/>
</dbReference>
<dbReference type="InterPro" id="IPR012337">
    <property type="entry name" value="RNaseH-like_sf"/>
</dbReference>
<dbReference type="Pfam" id="PF00665">
    <property type="entry name" value="rve"/>
    <property type="match status" value="1"/>
</dbReference>
<evidence type="ECO:0000259" key="4">
    <source>
        <dbReference type="PROSITE" id="PS50994"/>
    </source>
</evidence>
<accession>A0A2Z6NF98</accession>
<dbReference type="InterPro" id="IPR025724">
    <property type="entry name" value="GAG-pre-integrase_dom"/>
</dbReference>
<dbReference type="Pfam" id="PF14223">
    <property type="entry name" value="Retrotran_gag_2"/>
    <property type="match status" value="1"/>
</dbReference>
<feature type="coiled-coil region" evidence="2">
    <location>
        <begin position="409"/>
        <end position="436"/>
    </location>
</feature>
<dbReference type="Proteomes" id="UP000242715">
    <property type="component" value="Unassembled WGS sequence"/>
</dbReference>
<dbReference type="SUPFAM" id="SSF53098">
    <property type="entry name" value="Ribonuclease H-like"/>
    <property type="match status" value="1"/>
</dbReference>